<dbReference type="FunFam" id="2.170.150.20:FF:000007">
    <property type="entry name" value="Protein cereblon"/>
    <property type="match status" value="1"/>
</dbReference>
<dbReference type="AlphaFoldDB" id="A0A9N9WLU0"/>
<comment type="similarity">
    <text evidence="3">Belongs to the CRBN family.</text>
</comment>
<evidence type="ECO:0000256" key="10">
    <source>
        <dbReference type="ARBA" id="ARBA00030079"/>
    </source>
</evidence>
<evidence type="ECO:0000256" key="2">
    <source>
        <dbReference type="ARBA" id="ARBA00004906"/>
    </source>
</evidence>
<comment type="pathway">
    <text evidence="2">Protein modification; protein ubiquitination.</text>
</comment>
<evidence type="ECO:0000256" key="6">
    <source>
        <dbReference type="ARBA" id="ARBA00022786"/>
    </source>
</evidence>
<evidence type="ECO:0000256" key="4">
    <source>
        <dbReference type="ARBA" id="ARBA00014394"/>
    </source>
</evidence>
<dbReference type="GO" id="GO:0005634">
    <property type="term" value="C:nucleus"/>
    <property type="evidence" value="ECO:0007669"/>
    <property type="project" value="UniProtKB-SubCell"/>
</dbReference>
<dbReference type="InterPro" id="IPR015947">
    <property type="entry name" value="PUA-like_sf"/>
</dbReference>
<feature type="compositionally biased region" description="Polar residues" evidence="13">
    <location>
        <begin position="36"/>
        <end position="54"/>
    </location>
</feature>
<dbReference type="Gene3D" id="1.20.58.1480">
    <property type="match status" value="1"/>
</dbReference>
<comment type="subcellular location">
    <subcellularLocation>
        <location evidence="1">Nucleus</location>
    </subcellularLocation>
</comment>
<evidence type="ECO:0000256" key="7">
    <source>
        <dbReference type="ARBA" id="ARBA00022833"/>
    </source>
</evidence>
<dbReference type="OrthoDB" id="267517at2759"/>
<dbReference type="PROSITE" id="PS51788">
    <property type="entry name" value="CULT"/>
    <property type="match status" value="1"/>
</dbReference>
<keyword evidence="7" id="KW-0862">Zinc</keyword>
<organism evidence="15 16">
    <name type="scientific">Chironomus riparius</name>
    <dbReference type="NCBI Taxonomy" id="315576"/>
    <lineage>
        <taxon>Eukaryota</taxon>
        <taxon>Metazoa</taxon>
        <taxon>Ecdysozoa</taxon>
        <taxon>Arthropoda</taxon>
        <taxon>Hexapoda</taxon>
        <taxon>Insecta</taxon>
        <taxon>Pterygota</taxon>
        <taxon>Neoptera</taxon>
        <taxon>Endopterygota</taxon>
        <taxon>Diptera</taxon>
        <taxon>Nematocera</taxon>
        <taxon>Chironomoidea</taxon>
        <taxon>Chironomidae</taxon>
        <taxon>Chironominae</taxon>
        <taxon>Chironomus</taxon>
    </lineage>
</organism>
<evidence type="ECO:0000313" key="16">
    <source>
        <dbReference type="Proteomes" id="UP001153620"/>
    </source>
</evidence>
<evidence type="ECO:0000256" key="3">
    <source>
        <dbReference type="ARBA" id="ARBA00005293"/>
    </source>
</evidence>
<dbReference type="Proteomes" id="UP001153620">
    <property type="component" value="Chromosome 1"/>
</dbReference>
<feature type="compositionally biased region" description="Acidic residues" evidence="13">
    <location>
        <begin position="1"/>
        <end position="14"/>
    </location>
</feature>
<dbReference type="InterPro" id="IPR004910">
    <property type="entry name" value="Yippee/Mis18/Cereblon"/>
</dbReference>
<evidence type="ECO:0000259" key="14">
    <source>
        <dbReference type="PROSITE" id="PS51788"/>
    </source>
</evidence>
<keyword evidence="5" id="KW-0479">Metal-binding</keyword>
<evidence type="ECO:0000256" key="9">
    <source>
        <dbReference type="ARBA" id="ARBA00023242"/>
    </source>
</evidence>
<evidence type="ECO:0000256" key="5">
    <source>
        <dbReference type="ARBA" id="ARBA00022723"/>
    </source>
</evidence>
<dbReference type="Gene3D" id="2.30.130.40">
    <property type="entry name" value="LON domain-like"/>
    <property type="match status" value="1"/>
</dbReference>
<gene>
    <name evidence="15" type="ORF">CHIRRI_LOCUS1320</name>
</gene>
<dbReference type="CDD" id="cd15777">
    <property type="entry name" value="CRBN_C_like"/>
    <property type="match status" value="1"/>
</dbReference>
<feature type="region of interest" description="Disordered" evidence="13">
    <location>
        <begin position="1"/>
        <end position="67"/>
    </location>
</feature>
<dbReference type="Gene3D" id="2.170.150.20">
    <property type="entry name" value="Peptide methionine sulfoxide reductase"/>
    <property type="match status" value="1"/>
</dbReference>
<dbReference type="EMBL" id="OU895877">
    <property type="protein sequence ID" value="CAG9798337.1"/>
    <property type="molecule type" value="Genomic_DNA"/>
</dbReference>
<keyword evidence="6" id="KW-0833">Ubl conjugation pathway</keyword>
<protein>
    <recommendedName>
        <fullName evidence="4">Protein cereblon</fullName>
    </recommendedName>
    <alternativeName>
        <fullName evidence="10">Protein ohgata</fullName>
    </alternativeName>
</protein>
<keyword evidence="9" id="KW-0539">Nucleus</keyword>
<proteinExistence type="inferred from homology"/>
<feature type="domain" description="CULT" evidence="14">
    <location>
        <begin position="334"/>
        <end position="444"/>
    </location>
</feature>
<comment type="subunit">
    <text evidence="12">Likely a component of a DCX (DDB1-CUL4-X-box) protein ligase complex. May interact with pic/DDB1.</text>
</comment>
<evidence type="ECO:0000256" key="8">
    <source>
        <dbReference type="ARBA" id="ARBA00022843"/>
    </source>
</evidence>
<name>A0A9N9WLU0_9DIPT</name>
<keyword evidence="8" id="KW-0832">Ubl conjugation</keyword>
<reference evidence="15" key="2">
    <citation type="submission" date="2022-10" db="EMBL/GenBank/DDBJ databases">
        <authorList>
            <consortium name="ENA_rothamsted_submissions"/>
            <consortium name="culmorum"/>
            <person name="King R."/>
        </authorList>
    </citation>
    <scope>NUCLEOTIDE SEQUENCE</scope>
</reference>
<reference evidence="15" key="1">
    <citation type="submission" date="2022-01" db="EMBL/GenBank/DDBJ databases">
        <authorList>
            <person name="King R."/>
        </authorList>
    </citation>
    <scope>NUCLEOTIDE SEQUENCE</scope>
</reference>
<accession>A0A9N9WLU0</accession>
<sequence>MENQDDAPNQEENSESSANNQNLPISLVRRARRLVSQPTLQENNLDNEINNYPQHLNDENDDDDGESSDRLFEEYIQEGSQSGQSQLFDSELPTQHSYLGSTENVRGFSYFEPYKTYEIPFCEHHSLLFPGEILPMIMLADRFFSLSNNEEGVVFGLVFQRENEDEKQTYGVTCQIFEKGLESGLVKIKCKVQQRFVVVKTNNEDSITMRNHGYYAKVKILPEIVLQDPYLLAISNSYLKHYQNTNNKIHLQKFLAASTRWPKFVYDEYSIATVTDKIERYLAMLNIEAPTDPILKSFWLARNVPLNHTDRLKVFQSNCVNKRLMLIGDSLNYMCYFLCKRCKNKISIYNDIFAVSKGAVNVNYCNPAGYIHETLTVMKTFESAVKLVDKPSTEFSWFPGYAWQIAICSKCYTHVGWKFAAVNNRNLKPRTFFGLSCKSLLVQSQQDSVNQNDQEVIDSDME</sequence>
<evidence type="ECO:0000256" key="11">
    <source>
        <dbReference type="ARBA" id="ARBA00046075"/>
    </source>
</evidence>
<evidence type="ECO:0000256" key="12">
    <source>
        <dbReference type="ARBA" id="ARBA00046796"/>
    </source>
</evidence>
<evidence type="ECO:0000256" key="13">
    <source>
        <dbReference type="SAM" id="MobiDB-lite"/>
    </source>
</evidence>
<keyword evidence="16" id="KW-1185">Reference proteome</keyword>
<evidence type="ECO:0000313" key="15">
    <source>
        <dbReference type="EMBL" id="CAG9798337.1"/>
    </source>
</evidence>
<comment type="function">
    <text evidence="11">Substrate recognition component of a DCX (DDB1-CUL4-X-box) E3 protein ligase complex that mediates the ubiquitination and subsequent proteasomal degradation of target proteins. Has an essential role in mediating growth by negatively regulating insulin signaling. It also has a role in maintaining presynaptic function in the neuromuscular junction synapses of third-instar larvae.</text>
</comment>
<dbReference type="Pfam" id="PF03226">
    <property type="entry name" value="Yippee-Mis18"/>
    <property type="match status" value="1"/>
</dbReference>
<dbReference type="GO" id="GO:0046872">
    <property type="term" value="F:metal ion binding"/>
    <property type="evidence" value="ECO:0007669"/>
    <property type="project" value="UniProtKB-KW"/>
</dbReference>
<dbReference type="Pfam" id="PF02190">
    <property type="entry name" value="LON_substr_bdg"/>
    <property type="match status" value="1"/>
</dbReference>
<dbReference type="SUPFAM" id="SSF88697">
    <property type="entry name" value="PUA domain-like"/>
    <property type="match status" value="1"/>
</dbReference>
<dbReference type="InterPro" id="IPR034750">
    <property type="entry name" value="CULT"/>
</dbReference>
<dbReference type="InterPro" id="IPR003111">
    <property type="entry name" value="Lon_prtase_N"/>
</dbReference>
<dbReference type="InterPro" id="IPR046336">
    <property type="entry name" value="Lon_prtase_N_sf"/>
</dbReference>
<evidence type="ECO:0000256" key="1">
    <source>
        <dbReference type="ARBA" id="ARBA00004123"/>
    </source>
</evidence>